<dbReference type="EMBL" id="SGXM01000006">
    <property type="protein sequence ID" value="RZT35492.1"/>
    <property type="molecule type" value="Genomic_DNA"/>
</dbReference>
<sequence>MPTLIKRPDNITERQKMILASLQQGHKGTLQVSPLSGGFTGYVRVFNVARNVDELIPWGSVLAMIRRGFVRLDGDSLQTSTSIVLCVKPAEGV</sequence>
<dbReference type="OrthoDB" id="9935646at2"/>
<evidence type="ECO:0000313" key="2">
    <source>
        <dbReference type="Proteomes" id="UP000291078"/>
    </source>
</evidence>
<dbReference type="AlphaFoldDB" id="A0A4Q7RT13"/>
<reference evidence="1 2" key="1">
    <citation type="journal article" date="2015" name="Stand. Genomic Sci.">
        <title>Genomic Encyclopedia of Bacterial and Archaeal Type Strains, Phase III: the genomes of soil and plant-associated and newly described type strains.</title>
        <authorList>
            <person name="Whitman W.B."/>
            <person name="Woyke T."/>
            <person name="Klenk H.P."/>
            <person name="Zhou Y."/>
            <person name="Lilburn T.G."/>
            <person name="Beck B.J."/>
            <person name="De Vos P."/>
            <person name="Vandamme P."/>
            <person name="Eisen J.A."/>
            <person name="Garrity G."/>
            <person name="Hugenholtz P."/>
            <person name="Kyrpides N.C."/>
        </authorList>
    </citation>
    <scope>NUCLEOTIDE SEQUENCE [LARGE SCALE GENOMIC DNA]</scope>
    <source>
        <strain evidence="1 2">ASC-9842</strain>
    </source>
</reference>
<name>A0A4Q7RT13_9BURK</name>
<organism evidence="1 2">
    <name type="scientific">Cupriavidus agavae</name>
    <dbReference type="NCBI Taxonomy" id="1001822"/>
    <lineage>
        <taxon>Bacteria</taxon>
        <taxon>Pseudomonadati</taxon>
        <taxon>Pseudomonadota</taxon>
        <taxon>Betaproteobacteria</taxon>
        <taxon>Burkholderiales</taxon>
        <taxon>Burkholderiaceae</taxon>
        <taxon>Cupriavidus</taxon>
    </lineage>
</organism>
<keyword evidence="2" id="KW-1185">Reference proteome</keyword>
<protein>
    <submittedName>
        <fullName evidence="1">Uncharacterized protein</fullName>
    </submittedName>
</protein>
<dbReference type="Proteomes" id="UP000291078">
    <property type="component" value="Unassembled WGS sequence"/>
</dbReference>
<proteinExistence type="predicted"/>
<gene>
    <name evidence="1" type="ORF">EV147_3941</name>
</gene>
<dbReference type="RefSeq" id="WP_130392884.1">
    <property type="nucleotide sequence ID" value="NZ_SGXM01000006.1"/>
</dbReference>
<evidence type="ECO:0000313" key="1">
    <source>
        <dbReference type="EMBL" id="RZT35492.1"/>
    </source>
</evidence>
<comment type="caution">
    <text evidence="1">The sequence shown here is derived from an EMBL/GenBank/DDBJ whole genome shotgun (WGS) entry which is preliminary data.</text>
</comment>
<accession>A0A4Q7RT13</accession>